<dbReference type="Pfam" id="PF12838">
    <property type="entry name" value="Fer4_7"/>
    <property type="match status" value="1"/>
</dbReference>
<dbReference type="Pfam" id="PF00037">
    <property type="entry name" value="Fer4"/>
    <property type="match status" value="1"/>
</dbReference>
<feature type="domain" description="4Fe-4S ferredoxin-type" evidence="9">
    <location>
        <begin position="856"/>
        <end position="885"/>
    </location>
</feature>
<dbReference type="GO" id="GO:0046872">
    <property type="term" value="F:metal ion binding"/>
    <property type="evidence" value="ECO:0007669"/>
    <property type="project" value="UniProtKB-KW"/>
</dbReference>
<proteinExistence type="inferred from homology"/>
<keyword evidence="5" id="KW-0285">Flavoprotein</keyword>
<dbReference type="InterPro" id="IPR039650">
    <property type="entry name" value="HdrA-like"/>
</dbReference>
<feature type="domain" description="4Fe-4S ferredoxin-type" evidence="9">
    <location>
        <begin position="70"/>
        <end position="104"/>
    </location>
</feature>
<feature type="domain" description="4Fe-4S ferredoxin-type" evidence="9">
    <location>
        <begin position="22"/>
        <end position="52"/>
    </location>
</feature>
<dbReference type="InterPro" id="IPR017896">
    <property type="entry name" value="4Fe4S_Fe-S-bd"/>
</dbReference>
<evidence type="ECO:0000256" key="3">
    <source>
        <dbReference type="ARBA" id="ARBA00022485"/>
    </source>
</evidence>
<dbReference type="PROSITE" id="PS00198">
    <property type="entry name" value="4FE4S_FER_1"/>
    <property type="match status" value="3"/>
</dbReference>
<evidence type="ECO:0000256" key="8">
    <source>
        <dbReference type="ARBA" id="ARBA00023014"/>
    </source>
</evidence>
<dbReference type="InterPro" id="IPR023753">
    <property type="entry name" value="FAD/NAD-binding_dom"/>
</dbReference>
<organism evidence="10">
    <name type="scientific">uncultured Desulfobacterium sp</name>
    <dbReference type="NCBI Taxonomy" id="201089"/>
    <lineage>
        <taxon>Bacteria</taxon>
        <taxon>Pseudomonadati</taxon>
        <taxon>Thermodesulfobacteriota</taxon>
        <taxon>Desulfobacteria</taxon>
        <taxon>Desulfobacterales</taxon>
        <taxon>Desulfobacteriaceae</taxon>
        <taxon>Desulfobacterium</taxon>
        <taxon>environmental samples</taxon>
    </lineage>
</organism>
<keyword evidence="3" id="KW-0004">4Fe-4S</keyword>
<dbReference type="PANTHER" id="PTHR43498:SF1">
    <property type="entry name" value="COB--COM HETERODISULFIDE REDUCTASE IRON-SULFUR SUBUNIT A"/>
    <property type="match status" value="1"/>
</dbReference>
<evidence type="ECO:0000256" key="1">
    <source>
        <dbReference type="ARBA" id="ARBA00001974"/>
    </source>
</evidence>
<keyword evidence="7" id="KW-0408">Iron</keyword>
<dbReference type="PROSITE" id="PS51379">
    <property type="entry name" value="4FE4S_FER_2"/>
    <property type="match status" value="4"/>
</dbReference>
<dbReference type="GO" id="GO:0016491">
    <property type="term" value="F:oxidoreductase activity"/>
    <property type="evidence" value="ECO:0007669"/>
    <property type="project" value="UniProtKB-KW"/>
</dbReference>
<dbReference type="Pfam" id="PF07992">
    <property type="entry name" value="Pyr_redox_2"/>
    <property type="match status" value="1"/>
</dbReference>
<dbReference type="GO" id="GO:0051539">
    <property type="term" value="F:4 iron, 4 sulfur cluster binding"/>
    <property type="evidence" value="ECO:0007669"/>
    <property type="project" value="UniProtKB-KW"/>
</dbReference>
<comment type="similarity">
    <text evidence="2">Belongs to the HdrA family.</text>
</comment>
<accession>A0A445N3K9</accession>
<comment type="cofactor">
    <cofactor evidence="1">
        <name>FAD</name>
        <dbReference type="ChEBI" id="CHEBI:57692"/>
    </cofactor>
</comment>
<dbReference type="PANTHER" id="PTHR43498">
    <property type="entry name" value="FERREDOXIN:COB-COM HETERODISULFIDE REDUCTASE SUBUNIT A"/>
    <property type="match status" value="1"/>
</dbReference>
<reference evidence="10" key="1">
    <citation type="submission" date="2018-01" db="EMBL/GenBank/DDBJ databases">
        <authorList>
            <person name="Regsiter A."/>
            <person name="William W."/>
        </authorList>
    </citation>
    <scope>NUCLEOTIDE SEQUENCE</scope>
    <source>
        <strain evidence="10">TRIP AH-1</strain>
    </source>
</reference>
<evidence type="ECO:0000256" key="6">
    <source>
        <dbReference type="ARBA" id="ARBA00023002"/>
    </source>
</evidence>
<dbReference type="Gene3D" id="3.30.70.20">
    <property type="match status" value="2"/>
</dbReference>
<evidence type="ECO:0000259" key="9">
    <source>
        <dbReference type="PROSITE" id="PS51379"/>
    </source>
</evidence>
<keyword evidence="4" id="KW-0479">Metal-binding</keyword>
<evidence type="ECO:0000313" key="10">
    <source>
        <dbReference type="EMBL" id="SPD76271.1"/>
    </source>
</evidence>
<keyword evidence="5" id="KW-0274">FAD</keyword>
<dbReference type="InterPro" id="IPR017900">
    <property type="entry name" value="4Fe4S_Fe_S_CS"/>
</dbReference>
<keyword evidence="8" id="KW-0411">Iron-sulfur</keyword>
<evidence type="ECO:0000256" key="5">
    <source>
        <dbReference type="ARBA" id="ARBA00022827"/>
    </source>
</evidence>
<evidence type="ECO:0000256" key="4">
    <source>
        <dbReference type="ARBA" id="ARBA00022723"/>
    </source>
</evidence>
<keyword evidence="6" id="KW-0560">Oxidoreductase</keyword>
<dbReference type="SUPFAM" id="SSF54862">
    <property type="entry name" value="4Fe-4S ferredoxins"/>
    <property type="match status" value="2"/>
</dbReference>
<gene>
    <name evidence="10" type="ORF">PITCH_A880023</name>
</gene>
<name>A0A445N3K9_9BACT</name>
<dbReference type="InterPro" id="IPR036188">
    <property type="entry name" value="FAD/NAD-bd_sf"/>
</dbReference>
<feature type="domain" description="4Fe-4S ferredoxin-type" evidence="9">
    <location>
        <begin position="890"/>
        <end position="919"/>
    </location>
</feature>
<dbReference type="EMBL" id="OJIN01000234">
    <property type="protein sequence ID" value="SPD76271.1"/>
    <property type="molecule type" value="Genomic_DNA"/>
</dbReference>
<protein>
    <recommendedName>
        <fullName evidence="9">4Fe-4S ferredoxin-type domain-containing protein</fullName>
    </recommendedName>
</protein>
<sequence>MTVSEIQGISGEEGDFEVRILKRPRYVDMEKCIACGACAEKCPTKVSNEYDAGLNKRKAIYVKYAQAVPLKYSIDSEQCIFLKKGKCRACEKLCPAGAVNFEEKAQEITINVGAVIVAPGCEAFDPATYDVYGYGKSPNIVTSLEFERILAATGPFGGHLVRPSDHKEPRKVAWIQCVGSRDIHAGSRSYCSGVCCTYAIKEAIIAKEHQKGALDTAIFYIDLRTYGKDFERYYNRAVDAKVRFIKSKIAGITTDPATQNQIIDYIDESGRRVEESFDLAVLSVGFRSSQEAITLAERLGVDLDQYGLAKTSDFQSVKTSKPGIFVCGSFQAPKDIPHSVIEASATAAEVESVLAQSRGSLVRTKEAPKEKDVSGEPPRIGVFVCCCGTNIAGFLDVPGVVEYAQTLPGVVFADKNLFSCSQDTQEKMADIIREKGLNRVVVAACTPRTHEPLFQETVLNANINKYLFEMANIRNQCSWVHSNDKDAATQKAKDLVRMAVSRVGLLEPLYDPEISMNNAAMVIGGGLSGIAASLNLADQGFPVYLVEKTDRLGGNALNIHKTWQGEDVQQKLGEMIGQAASHKNITVLTNSELKKVDGFVGNFKTTVETNGSERAIEHGIAIIATGAVESKPDQYLYGTDPNVLTGLELDSRFNDRGFSAEGIKSAVFIQCVGSRIKERPYCSKICCTQSVRNALRLKELNPDMDVFIIYRDMRTYGLREELYRQARAKGVIFIRYDFEKGLTVDKDNNNIRVSFTNYALNRRMEIRPDLLVLATGINPIRENPLATLFKVQVNDDGFFVEAHAKLRPVEFATEGIFVAGLAHCPKPIDESIEQAKAAASKASALLSKEKVTVEGVVSRVDEAYCVGCGRCEQACPFNAITLVTREGGNKVSYVQEALCKGCGSCAAVCPTGAASVFHFDDQEVLSMVKTAFE</sequence>
<dbReference type="SUPFAM" id="SSF51905">
    <property type="entry name" value="FAD/NAD(P)-binding domain"/>
    <property type="match status" value="2"/>
</dbReference>
<dbReference type="AlphaFoldDB" id="A0A445N3K9"/>
<evidence type="ECO:0000256" key="7">
    <source>
        <dbReference type="ARBA" id="ARBA00023004"/>
    </source>
</evidence>
<dbReference type="Gene3D" id="3.50.50.60">
    <property type="entry name" value="FAD/NAD(P)-binding domain"/>
    <property type="match status" value="3"/>
</dbReference>
<evidence type="ECO:0000256" key="2">
    <source>
        <dbReference type="ARBA" id="ARBA00006561"/>
    </source>
</evidence>